<dbReference type="EMBL" id="FLQU01000834">
    <property type="protein sequence ID" value="SBS89870.1"/>
    <property type="molecule type" value="Genomic_DNA"/>
</dbReference>
<protein>
    <submittedName>
        <fullName evidence="1">PIR Superfamily Protein</fullName>
    </submittedName>
</protein>
<accession>A0A1A8WFA4</accession>
<evidence type="ECO:0000313" key="2">
    <source>
        <dbReference type="Proteomes" id="UP000078560"/>
    </source>
</evidence>
<dbReference type="AlphaFoldDB" id="A0A1A8WFA4"/>
<proteinExistence type="predicted"/>
<evidence type="ECO:0000313" key="1">
    <source>
        <dbReference type="EMBL" id="SBS89870.1"/>
    </source>
</evidence>
<organism evidence="1 2">
    <name type="scientific">Plasmodium ovale curtisi</name>
    <dbReference type="NCBI Taxonomy" id="864141"/>
    <lineage>
        <taxon>Eukaryota</taxon>
        <taxon>Sar</taxon>
        <taxon>Alveolata</taxon>
        <taxon>Apicomplexa</taxon>
        <taxon>Aconoidasida</taxon>
        <taxon>Haemosporida</taxon>
        <taxon>Plasmodiidae</taxon>
        <taxon>Plasmodium</taxon>
        <taxon>Plasmodium (Plasmodium)</taxon>
    </lineage>
</organism>
<dbReference type="Proteomes" id="UP000078560">
    <property type="component" value="Unassembled WGS sequence"/>
</dbReference>
<gene>
    <name evidence="1" type="ORF">POVCU2_0058370</name>
</gene>
<name>A0A1A8WFA4_PLAOA</name>
<sequence length="355" mass="41779">MVEDQNTGPCPKFPDDNVYAFFDKIDNYTDVLDKAEKITSTKVINTHKDTISLEDDILDGVCYDNVEVSCNSLLNDDISLKYQSPHIICQQFKSLYHSLITMKEKSIYKKIEENDYLFLSYWLSNKLRINALTSTFCVKDFYRTLQEMDFIFFSNELLGEKLKNIESYHLDNMNILLNLYKIKNEIYSIISAGELTNKMDSCLEYKKECNIKYREGIINCRDGCNDFHNALKLFKCIYENYLGGYKDNKDDSQYNELFKLPDHDSVVKEYRAGQFRKITTTSFLVPLFGLFFMLISSNKFSPYRHYLLEKIKSSKNEWFSVDERENELLSYPSDIDSKIIDESDYNIGYYSARNF</sequence>
<reference evidence="2" key="1">
    <citation type="submission" date="2016-05" db="EMBL/GenBank/DDBJ databases">
        <authorList>
            <person name="Naeem Raeece"/>
        </authorList>
    </citation>
    <scope>NUCLEOTIDE SEQUENCE [LARGE SCALE GENOMIC DNA]</scope>
</reference>